<evidence type="ECO:0000256" key="1">
    <source>
        <dbReference type="ARBA" id="ARBA00008007"/>
    </source>
</evidence>
<accession>A0A2H0ND54</accession>
<name>A0A2H0ND54_9BACT</name>
<evidence type="ECO:0000259" key="2">
    <source>
        <dbReference type="Pfam" id="PF00156"/>
    </source>
</evidence>
<evidence type="ECO:0000313" key="4">
    <source>
        <dbReference type="EMBL" id="PIR06095.1"/>
    </source>
</evidence>
<dbReference type="Proteomes" id="UP000228867">
    <property type="component" value="Unassembled WGS sequence"/>
</dbReference>
<gene>
    <name evidence="4" type="ORF">COV54_03270</name>
</gene>
<comment type="similarity">
    <text evidence="1">Belongs to the ComF/GntX family.</text>
</comment>
<dbReference type="CDD" id="cd06223">
    <property type="entry name" value="PRTases_typeI"/>
    <property type="match status" value="1"/>
</dbReference>
<dbReference type="EMBL" id="PCWR01000067">
    <property type="protein sequence ID" value="PIR06095.1"/>
    <property type="molecule type" value="Genomic_DNA"/>
</dbReference>
<comment type="caution">
    <text evidence="4">The sequence shown here is derived from an EMBL/GenBank/DDBJ whole genome shotgun (WGS) entry which is preliminary data.</text>
</comment>
<evidence type="ECO:0000259" key="3">
    <source>
        <dbReference type="Pfam" id="PF18912"/>
    </source>
</evidence>
<dbReference type="InterPro" id="IPR000836">
    <property type="entry name" value="PRTase_dom"/>
</dbReference>
<feature type="domain" description="Double zinc ribbon" evidence="3">
    <location>
        <begin position="17"/>
        <end position="69"/>
    </location>
</feature>
<protein>
    <recommendedName>
        <fullName evidence="6">Phosphoribosyltransferase domain-containing protein</fullName>
    </recommendedName>
</protein>
<dbReference type="InterPro" id="IPR029057">
    <property type="entry name" value="PRTase-like"/>
</dbReference>
<dbReference type="PANTHER" id="PTHR47505:SF1">
    <property type="entry name" value="DNA UTILIZATION PROTEIN YHGH"/>
    <property type="match status" value="1"/>
</dbReference>
<dbReference type="Gene3D" id="3.40.50.2020">
    <property type="match status" value="1"/>
</dbReference>
<dbReference type="AlphaFoldDB" id="A0A2H0ND54"/>
<dbReference type="Pfam" id="PF00156">
    <property type="entry name" value="Pribosyltran"/>
    <property type="match status" value="1"/>
</dbReference>
<organism evidence="4 5">
    <name type="scientific">Candidatus Jorgensenbacteria bacterium CG11_big_fil_rev_8_21_14_0_20_38_23</name>
    <dbReference type="NCBI Taxonomy" id="1974594"/>
    <lineage>
        <taxon>Bacteria</taxon>
        <taxon>Candidatus Joergenseniibacteriota</taxon>
    </lineage>
</organism>
<dbReference type="Pfam" id="PF18912">
    <property type="entry name" value="DZR_2"/>
    <property type="match status" value="1"/>
</dbReference>
<dbReference type="InterPro" id="IPR044005">
    <property type="entry name" value="DZR_2"/>
</dbReference>
<dbReference type="SUPFAM" id="SSF53271">
    <property type="entry name" value="PRTase-like"/>
    <property type="match status" value="1"/>
</dbReference>
<feature type="domain" description="Phosphoribosyltransferase" evidence="2">
    <location>
        <begin position="149"/>
        <end position="244"/>
    </location>
</feature>
<dbReference type="PANTHER" id="PTHR47505">
    <property type="entry name" value="DNA UTILIZATION PROTEIN YHGH"/>
    <property type="match status" value="1"/>
</dbReference>
<evidence type="ECO:0000313" key="5">
    <source>
        <dbReference type="Proteomes" id="UP000228867"/>
    </source>
</evidence>
<proteinExistence type="inferred from homology"/>
<reference evidence="4 5" key="1">
    <citation type="submission" date="2017-09" db="EMBL/GenBank/DDBJ databases">
        <title>Depth-based differentiation of microbial function through sediment-hosted aquifers and enrichment of novel symbionts in the deep terrestrial subsurface.</title>
        <authorList>
            <person name="Probst A.J."/>
            <person name="Ladd B."/>
            <person name="Jarett J.K."/>
            <person name="Geller-Mcgrath D.E."/>
            <person name="Sieber C.M."/>
            <person name="Emerson J.B."/>
            <person name="Anantharaman K."/>
            <person name="Thomas B.C."/>
            <person name="Malmstrom R."/>
            <person name="Stieglmeier M."/>
            <person name="Klingl A."/>
            <person name="Woyke T."/>
            <person name="Ryan C.M."/>
            <person name="Banfield J.F."/>
        </authorList>
    </citation>
    <scope>NUCLEOTIDE SEQUENCE [LARGE SCALE GENOMIC DNA]</scope>
    <source>
        <strain evidence="4">CG11_big_fil_rev_8_21_14_0_20_38_23</strain>
    </source>
</reference>
<evidence type="ECO:0008006" key="6">
    <source>
        <dbReference type="Google" id="ProtNLM"/>
    </source>
</evidence>
<sequence length="247" mass="28177">MGKLLCFLEKLKNLFKNIFLPPSCLHCRKKLTDDSQNLICLKCWQKIEINSGFFCPECGRRLYQPQKTCHLKVPFILAAVGFYQNKVLRSLLHALKYKGAKEAAGILASLMILYFQKSKLENSLNDQQFILIPLPLHPAKKRRRGFNQSEILAQELLKRTKNFFLPLETKALIKIKNNAPQMELENFEARKENVKNCFFIVKPELIKGKNILLLDDVFTSGATMNEAVRVLKASGAKKIIGLVIAKA</sequence>
<dbReference type="InterPro" id="IPR051910">
    <property type="entry name" value="ComF/GntX_DNA_util-trans"/>
</dbReference>